<dbReference type="EMBL" id="JADXDR010000053">
    <property type="protein sequence ID" value="KAI7842348.1"/>
    <property type="molecule type" value="Genomic_DNA"/>
</dbReference>
<evidence type="ECO:0000313" key="3">
    <source>
        <dbReference type="Proteomes" id="UP001205105"/>
    </source>
</evidence>
<dbReference type="Proteomes" id="UP001205105">
    <property type="component" value="Unassembled WGS sequence"/>
</dbReference>
<keyword evidence="3" id="KW-1185">Reference proteome</keyword>
<sequence length="141" mass="15328">MQEVDLVAQLQLRGLTPAAACAFLDSCPTLLLEVYTAGRFDCPGEFEARLVLDSRSGPPPAAHFELEAWMGGAAALDSTGARSAMPCQWRRQAVMLEGYPPGVRRALVLLRGTERRFWSGHYGAKFAAPSLRFLPPPPRGS</sequence>
<reference evidence="2" key="1">
    <citation type="submission" date="2020-11" db="EMBL/GenBank/DDBJ databases">
        <title>Chlorella ohadii genome sequencing and assembly.</title>
        <authorList>
            <person name="Murik O."/>
            <person name="Treves H."/>
            <person name="Kedem I."/>
            <person name="Shotland Y."/>
            <person name="Kaplan A."/>
        </authorList>
    </citation>
    <scope>NUCLEOTIDE SEQUENCE</scope>
    <source>
        <strain evidence="2">1</strain>
    </source>
</reference>
<feature type="domain" description="FBA" evidence="1">
    <location>
        <begin position="1"/>
        <end position="135"/>
    </location>
</feature>
<evidence type="ECO:0000259" key="1">
    <source>
        <dbReference type="PROSITE" id="PS51114"/>
    </source>
</evidence>
<organism evidence="2 3">
    <name type="scientific">Chlorella ohadii</name>
    <dbReference type="NCBI Taxonomy" id="2649997"/>
    <lineage>
        <taxon>Eukaryota</taxon>
        <taxon>Viridiplantae</taxon>
        <taxon>Chlorophyta</taxon>
        <taxon>core chlorophytes</taxon>
        <taxon>Trebouxiophyceae</taxon>
        <taxon>Chlorellales</taxon>
        <taxon>Chlorellaceae</taxon>
        <taxon>Chlorella clade</taxon>
        <taxon>Chlorella</taxon>
    </lineage>
</organism>
<gene>
    <name evidence="2" type="ORF">COHA_003988</name>
</gene>
<name>A0AAD5DTS4_9CHLO</name>
<comment type="caution">
    <text evidence="2">The sequence shown here is derived from an EMBL/GenBank/DDBJ whole genome shotgun (WGS) entry which is preliminary data.</text>
</comment>
<dbReference type="Gene3D" id="2.60.120.260">
    <property type="entry name" value="Galactose-binding domain-like"/>
    <property type="match status" value="1"/>
</dbReference>
<evidence type="ECO:0000313" key="2">
    <source>
        <dbReference type="EMBL" id="KAI7842348.1"/>
    </source>
</evidence>
<dbReference type="PROSITE" id="PS51114">
    <property type="entry name" value="FBA"/>
    <property type="match status" value="1"/>
</dbReference>
<dbReference type="AlphaFoldDB" id="A0AAD5DTS4"/>
<dbReference type="InterPro" id="IPR007397">
    <property type="entry name" value="F-box-assoc_dom"/>
</dbReference>
<protein>
    <recommendedName>
        <fullName evidence="1">FBA domain-containing protein</fullName>
    </recommendedName>
</protein>
<proteinExistence type="predicted"/>
<accession>A0AAD5DTS4</accession>